<gene>
    <name evidence="2" type="ORF">CDAUBV1_LOCUS7576</name>
</gene>
<evidence type="ECO:0000313" key="3">
    <source>
        <dbReference type="Proteomes" id="UP001497525"/>
    </source>
</evidence>
<dbReference type="EMBL" id="CAXLJL010000201">
    <property type="protein sequence ID" value="CAL5134380.1"/>
    <property type="molecule type" value="Genomic_DNA"/>
</dbReference>
<dbReference type="AlphaFoldDB" id="A0AAV2TCC8"/>
<evidence type="ECO:0000256" key="1">
    <source>
        <dbReference type="SAM" id="MobiDB-lite"/>
    </source>
</evidence>
<accession>A0AAV2TCC8</accession>
<proteinExistence type="predicted"/>
<sequence length="255" mass="29559">MNSTAKSPGQKFPRRTSVIPTAASFSRSQNEYGCSSRPNLASRMSTAEVLPSSRSDKFRRMSTLFSLDKTRTKDAIIAAFEDPARTEYRRLKTENERLTTLWKQLKGYIEQLQSDYESTRQLDPIRRYKQLQAMIKRTVMHLRLTEVGNAVTESPMCEPQVQGCIVQSEVKEREMEKRVKQLCDNFTVEELGLENPRIRDMNDRLETRIQLIVQSINELDVQYHSMKSENVLKRYVSLRDAVKELVTNSELTDNP</sequence>
<feature type="region of interest" description="Disordered" evidence="1">
    <location>
        <begin position="1"/>
        <end position="39"/>
    </location>
</feature>
<protein>
    <submittedName>
        <fullName evidence="2">Uncharacterized protein</fullName>
    </submittedName>
</protein>
<name>A0AAV2TCC8_CALDB</name>
<organism evidence="2 3">
    <name type="scientific">Calicophoron daubneyi</name>
    <name type="common">Rumen fluke</name>
    <name type="synonym">Paramphistomum daubneyi</name>
    <dbReference type="NCBI Taxonomy" id="300641"/>
    <lineage>
        <taxon>Eukaryota</taxon>
        <taxon>Metazoa</taxon>
        <taxon>Spiralia</taxon>
        <taxon>Lophotrochozoa</taxon>
        <taxon>Platyhelminthes</taxon>
        <taxon>Trematoda</taxon>
        <taxon>Digenea</taxon>
        <taxon>Plagiorchiida</taxon>
        <taxon>Pronocephalata</taxon>
        <taxon>Paramphistomoidea</taxon>
        <taxon>Paramphistomidae</taxon>
        <taxon>Calicophoron</taxon>
    </lineage>
</organism>
<dbReference type="Proteomes" id="UP001497525">
    <property type="component" value="Unassembled WGS sequence"/>
</dbReference>
<evidence type="ECO:0000313" key="2">
    <source>
        <dbReference type="EMBL" id="CAL5134380.1"/>
    </source>
</evidence>
<feature type="compositionally biased region" description="Polar residues" evidence="1">
    <location>
        <begin position="23"/>
        <end position="39"/>
    </location>
</feature>
<reference evidence="2" key="1">
    <citation type="submission" date="2024-06" db="EMBL/GenBank/DDBJ databases">
        <authorList>
            <person name="Liu X."/>
            <person name="Lenzi L."/>
            <person name="Haldenby T S."/>
            <person name="Uol C."/>
        </authorList>
    </citation>
    <scope>NUCLEOTIDE SEQUENCE</scope>
</reference>
<comment type="caution">
    <text evidence="2">The sequence shown here is derived from an EMBL/GenBank/DDBJ whole genome shotgun (WGS) entry which is preliminary data.</text>
</comment>